<sequence>ALAGGGPPDPPRQVVVPTLALIPKADRIVPPASALALAHAIPGGLTHEIGLGHIGMMVGARAPALVWEPIRAFVMGEEVYPLGGTP</sequence>
<accession>A0A0F3IRQ8</accession>
<comment type="caution">
    <text evidence="1">The sequence shown here is derived from an EMBL/GenBank/DDBJ whole genome shotgun (WGS) entry which is preliminary data.</text>
</comment>
<dbReference type="EMBL" id="LAJY01000291">
    <property type="protein sequence ID" value="KJV09396.1"/>
    <property type="molecule type" value="Genomic_DNA"/>
</dbReference>
<keyword evidence="2" id="KW-1185">Reference proteome</keyword>
<evidence type="ECO:0008006" key="3">
    <source>
        <dbReference type="Google" id="ProtNLM"/>
    </source>
</evidence>
<evidence type="ECO:0000313" key="2">
    <source>
        <dbReference type="Proteomes" id="UP000033774"/>
    </source>
</evidence>
<name>A0A0F3IRQ8_9PROT</name>
<dbReference type="AlphaFoldDB" id="A0A0F3IRQ8"/>
<gene>
    <name evidence="1" type="ORF">VZ95_11745</name>
</gene>
<reference evidence="1 2" key="1">
    <citation type="submission" date="2015-03" db="EMBL/GenBank/DDBJ databases">
        <title>Draft genome sequence of Elstera litoralis.</title>
        <authorList>
            <person name="Rahalkar M.C."/>
            <person name="Dhakephalkar P.K."/>
            <person name="Pore S.D."/>
            <person name="Arora P."/>
            <person name="Kapse N.G."/>
            <person name="Pandit P.S."/>
        </authorList>
    </citation>
    <scope>NUCLEOTIDE SEQUENCE [LARGE SCALE GENOMIC DNA]</scope>
    <source>
        <strain evidence="1 2">Dia-1</strain>
    </source>
</reference>
<proteinExistence type="predicted"/>
<dbReference type="SUPFAM" id="SSF53474">
    <property type="entry name" value="alpha/beta-Hydrolases"/>
    <property type="match status" value="1"/>
</dbReference>
<dbReference type="Gene3D" id="3.40.50.1820">
    <property type="entry name" value="alpha/beta hydrolase"/>
    <property type="match status" value="1"/>
</dbReference>
<dbReference type="Proteomes" id="UP000033774">
    <property type="component" value="Unassembled WGS sequence"/>
</dbReference>
<dbReference type="InterPro" id="IPR029058">
    <property type="entry name" value="AB_hydrolase_fold"/>
</dbReference>
<evidence type="ECO:0000313" key="1">
    <source>
        <dbReference type="EMBL" id="KJV09396.1"/>
    </source>
</evidence>
<organism evidence="1 2">
    <name type="scientific">Elstera litoralis</name>
    <dbReference type="NCBI Taxonomy" id="552518"/>
    <lineage>
        <taxon>Bacteria</taxon>
        <taxon>Pseudomonadati</taxon>
        <taxon>Pseudomonadota</taxon>
        <taxon>Alphaproteobacteria</taxon>
        <taxon>Rhodospirillales</taxon>
        <taxon>Rhodospirillaceae</taxon>
        <taxon>Elstera</taxon>
    </lineage>
</organism>
<feature type="non-terminal residue" evidence="1">
    <location>
        <position position="1"/>
    </location>
</feature>
<protein>
    <recommendedName>
        <fullName evidence="3">Alpha/beta hydrolase</fullName>
    </recommendedName>
</protein>